<keyword evidence="4 10" id="KW-0441">Lipid A biosynthesis</keyword>
<evidence type="ECO:0000256" key="9">
    <source>
        <dbReference type="ARBA" id="ARBA00023211"/>
    </source>
</evidence>
<dbReference type="CDD" id="cd07398">
    <property type="entry name" value="MPP_YbbF-LpxH"/>
    <property type="match status" value="1"/>
</dbReference>
<name>A0ABW2QM81_9BURK</name>
<feature type="binding site" evidence="10">
    <location>
        <position position="140"/>
    </location>
    <ligand>
        <name>substrate</name>
    </ligand>
</feature>
<reference evidence="13" key="1">
    <citation type="journal article" date="2019" name="Int. J. Syst. Evol. Microbiol.">
        <title>The Global Catalogue of Microorganisms (GCM) 10K type strain sequencing project: providing services to taxonomists for standard genome sequencing and annotation.</title>
        <authorList>
            <consortium name="The Broad Institute Genomics Platform"/>
            <consortium name="The Broad Institute Genome Sequencing Center for Infectious Disease"/>
            <person name="Wu L."/>
            <person name="Ma J."/>
        </authorList>
    </citation>
    <scope>NUCLEOTIDE SEQUENCE [LARGE SCALE GENOMIC DNA]</scope>
    <source>
        <strain evidence="13">CGMCC 1.12371</strain>
    </source>
</reference>
<dbReference type="SUPFAM" id="SSF56300">
    <property type="entry name" value="Metallo-dependent phosphatases"/>
    <property type="match status" value="1"/>
</dbReference>
<keyword evidence="1 10" id="KW-1003">Cell membrane</keyword>
<dbReference type="EC" id="3.6.1.54" evidence="10"/>
<keyword evidence="5 10" id="KW-0479">Metal-binding</keyword>
<comment type="caution">
    <text evidence="12">The sequence shown here is derived from an EMBL/GenBank/DDBJ whole genome shotgun (WGS) entry which is preliminary data.</text>
</comment>
<comment type="catalytic activity">
    <reaction evidence="10">
        <text>UDP-2-N,3-O-bis[(3R)-3-hydroxytetradecanoyl]-alpha-D-glucosamine + H2O = 2-N,3-O-bis[(3R)-3-hydroxytetradecanoyl]-alpha-D-glucosaminyl 1-phosphate + UMP + 2 H(+)</text>
        <dbReference type="Rhea" id="RHEA:25213"/>
        <dbReference type="ChEBI" id="CHEBI:15377"/>
        <dbReference type="ChEBI" id="CHEBI:15378"/>
        <dbReference type="ChEBI" id="CHEBI:57865"/>
        <dbReference type="ChEBI" id="CHEBI:57957"/>
        <dbReference type="ChEBI" id="CHEBI:78847"/>
        <dbReference type="EC" id="3.6.1.54"/>
    </reaction>
</comment>
<evidence type="ECO:0000256" key="6">
    <source>
        <dbReference type="ARBA" id="ARBA00022801"/>
    </source>
</evidence>
<feature type="binding site" evidence="10">
    <location>
        <position position="178"/>
    </location>
    <ligand>
        <name>substrate</name>
    </ligand>
</feature>
<keyword evidence="13" id="KW-1185">Reference proteome</keyword>
<keyword evidence="8 10" id="KW-0472">Membrane</keyword>
<evidence type="ECO:0000313" key="13">
    <source>
        <dbReference type="Proteomes" id="UP001596501"/>
    </source>
</evidence>
<gene>
    <name evidence="10" type="primary">lpxH</name>
    <name evidence="12" type="ORF">ACFQPB_16825</name>
</gene>
<dbReference type="Gene3D" id="3.60.21.10">
    <property type="match status" value="1"/>
</dbReference>
<feature type="binding site" evidence="10">
    <location>
        <position position="132"/>
    </location>
    <ligand>
        <name>Mn(2+)</name>
        <dbReference type="ChEBI" id="CHEBI:29035"/>
        <label>2</label>
    </ligand>
</feature>
<evidence type="ECO:0000256" key="4">
    <source>
        <dbReference type="ARBA" id="ARBA00022556"/>
    </source>
</evidence>
<evidence type="ECO:0000256" key="10">
    <source>
        <dbReference type="HAMAP-Rule" id="MF_00575"/>
    </source>
</evidence>
<dbReference type="Pfam" id="PF00149">
    <property type="entry name" value="Metallophos"/>
    <property type="match status" value="1"/>
</dbReference>
<keyword evidence="2 10" id="KW-0444">Lipid biosynthesis</keyword>
<feature type="binding site" evidence="10">
    <location>
        <begin position="97"/>
        <end position="98"/>
    </location>
    <ligand>
        <name>substrate</name>
    </ligand>
</feature>
<keyword evidence="6 10" id="KW-0378">Hydrolase</keyword>
<keyword evidence="9 10" id="KW-0464">Manganese</keyword>
<dbReference type="EMBL" id="JBHTCA010000016">
    <property type="protein sequence ID" value="MFC7410530.1"/>
    <property type="molecule type" value="Genomic_DNA"/>
</dbReference>
<dbReference type="HAMAP" id="MF_00575">
    <property type="entry name" value="LpxH"/>
    <property type="match status" value="1"/>
</dbReference>
<feature type="binding site" evidence="10">
    <location>
        <position position="212"/>
    </location>
    <ligand>
        <name>Mn(2+)</name>
        <dbReference type="ChEBI" id="CHEBI:29035"/>
        <label>2</label>
    </ligand>
</feature>
<feature type="domain" description="Calcineurin-like phosphoesterase" evidence="11">
    <location>
        <begin position="16"/>
        <end position="216"/>
    </location>
</feature>
<dbReference type="Proteomes" id="UP001596501">
    <property type="component" value="Unassembled WGS sequence"/>
</dbReference>
<keyword evidence="7 10" id="KW-0443">Lipid metabolism</keyword>
<protein>
    <recommendedName>
        <fullName evidence="10">UDP-2,3-diacylglucosamine hydrolase</fullName>
        <ecNumber evidence="10">3.6.1.54</ecNumber>
    </recommendedName>
    <alternativeName>
        <fullName evidence="10">UDP-2,3-diacylglucosamine diphosphatase</fullName>
    </alternativeName>
</protein>
<feature type="binding site" evidence="10">
    <location>
        <position position="22"/>
    </location>
    <ligand>
        <name>Mn(2+)</name>
        <dbReference type="ChEBI" id="CHEBI:29035"/>
        <label>1</label>
    </ligand>
</feature>
<feature type="binding site" evidence="10">
    <location>
        <position position="97"/>
    </location>
    <ligand>
        <name>Mn(2+)</name>
        <dbReference type="ChEBI" id="CHEBI:29035"/>
        <label>2</label>
    </ligand>
</feature>
<feature type="binding site" evidence="10">
    <location>
        <position position="214"/>
    </location>
    <ligand>
        <name>Mn(2+)</name>
        <dbReference type="ChEBI" id="CHEBI:29035"/>
        <label>1</label>
    </ligand>
</feature>
<proteinExistence type="inferred from homology"/>
<dbReference type="NCBIfam" id="NF003743">
    <property type="entry name" value="PRK05340.1"/>
    <property type="match status" value="1"/>
</dbReference>
<dbReference type="PANTHER" id="PTHR34990">
    <property type="entry name" value="UDP-2,3-DIACYLGLUCOSAMINE HYDROLASE-RELATED"/>
    <property type="match status" value="1"/>
</dbReference>
<evidence type="ECO:0000256" key="8">
    <source>
        <dbReference type="ARBA" id="ARBA00023136"/>
    </source>
</evidence>
<evidence type="ECO:0000256" key="1">
    <source>
        <dbReference type="ARBA" id="ARBA00022475"/>
    </source>
</evidence>
<evidence type="ECO:0000313" key="12">
    <source>
        <dbReference type="EMBL" id="MFC7410530.1"/>
    </source>
</evidence>
<evidence type="ECO:0000256" key="3">
    <source>
        <dbReference type="ARBA" id="ARBA00022519"/>
    </source>
</evidence>
<evidence type="ECO:0000256" key="5">
    <source>
        <dbReference type="ARBA" id="ARBA00022723"/>
    </source>
</evidence>
<organism evidence="12 13">
    <name type="scientific">Hydrogenophaga atypica</name>
    <dbReference type="NCBI Taxonomy" id="249409"/>
    <lineage>
        <taxon>Bacteria</taxon>
        <taxon>Pseudomonadati</taxon>
        <taxon>Pseudomonadota</taxon>
        <taxon>Betaproteobacteria</taxon>
        <taxon>Burkholderiales</taxon>
        <taxon>Comamonadaceae</taxon>
        <taxon>Hydrogenophaga</taxon>
    </lineage>
</organism>
<comment type="caution">
    <text evidence="10">Lacks conserved residue(s) required for the propagation of feature annotation.</text>
</comment>
<feature type="binding site" evidence="10">
    <location>
        <position position="53"/>
    </location>
    <ligand>
        <name>Mn(2+)</name>
        <dbReference type="ChEBI" id="CHEBI:29035"/>
        <label>2</label>
    </ligand>
</feature>
<comment type="similarity">
    <text evidence="10">Belongs to the LpxH family.</text>
</comment>
<comment type="cofactor">
    <cofactor evidence="10">
        <name>Mn(2+)</name>
        <dbReference type="ChEBI" id="CHEBI:29035"/>
    </cofactor>
    <text evidence="10">Binds 2 Mn(2+) ions per subunit in a binuclear metal center.</text>
</comment>
<evidence type="ECO:0000256" key="2">
    <source>
        <dbReference type="ARBA" id="ARBA00022516"/>
    </source>
</evidence>
<feature type="binding site" evidence="10">
    <location>
        <position position="53"/>
    </location>
    <ligand>
        <name>Mn(2+)</name>
        <dbReference type="ChEBI" id="CHEBI:29035"/>
        <label>1</label>
    </ligand>
</feature>
<feature type="binding site" evidence="10">
    <location>
        <position position="212"/>
    </location>
    <ligand>
        <name>substrate</name>
    </ligand>
</feature>
<dbReference type="InterPro" id="IPR004843">
    <property type="entry name" value="Calcineurin-like_PHP"/>
</dbReference>
<accession>A0ABW2QM81</accession>
<comment type="pathway">
    <text evidence="10">Glycolipid biosynthesis; lipid IV(A) biosynthesis; lipid IV(A) from (3R)-3-hydroxytetradecanoyl-[acyl-carrier-protein] and UDP-N-acetyl-alpha-D-glucosamine: step 4/6.</text>
</comment>
<sequence length="260" mass="28931">MPAAHTIVSPGWRAVDLISDLHLHSGDQATFECWRRYLLAPQPEAEAVFILGDLFEVWWGDDVLDSTGTGEAAFLRECAAVLQKAAGQRPVHFLHGNRDFLVGERFFAHTGVRALTDPSTLQMGTRRFVLSHGDAWCLDDTDYQRFRTEVRSAAWQTRFLAQPIAQREATALALRQQSEARKHSGAAYADVDAPSAMAALAQRQATVLVHGHTHRPADQQLAPGLMRHVLSDWDALASPPRAEVLRLHHDGRAERLPLLQ</sequence>
<evidence type="ECO:0000259" key="11">
    <source>
        <dbReference type="Pfam" id="PF00149"/>
    </source>
</evidence>
<dbReference type="InterPro" id="IPR043461">
    <property type="entry name" value="LpxH-like"/>
</dbReference>
<dbReference type="InterPro" id="IPR010138">
    <property type="entry name" value="UDP-diacylglucosamine_Hdrlase"/>
</dbReference>
<comment type="subcellular location">
    <subcellularLocation>
        <location evidence="10">Cell inner membrane</location>
        <topology evidence="10">Peripheral membrane protein</topology>
        <orientation evidence="10">Cytoplasmic side</orientation>
    </subcellularLocation>
</comment>
<comment type="function">
    <text evidence="10">Hydrolyzes the pyrophosphate bond of UDP-2,3-diacylglucosamine to yield 2,3-diacylglucosamine 1-phosphate (lipid X) and UMP by catalyzing the attack of water at the alpha-P atom. Involved in the biosynthesis of lipid A, a phosphorylated glycolipid that anchors the lipopolysaccharide to the outer membrane of the cell.</text>
</comment>
<dbReference type="RefSeq" id="WP_382225740.1">
    <property type="nucleotide sequence ID" value="NZ_JBHTCA010000016.1"/>
</dbReference>
<keyword evidence="3 10" id="KW-0997">Cell inner membrane</keyword>
<dbReference type="InterPro" id="IPR029052">
    <property type="entry name" value="Metallo-depent_PP-like"/>
</dbReference>
<dbReference type="PANTHER" id="PTHR34990:SF1">
    <property type="entry name" value="UDP-2,3-DIACYLGLUCOSAMINE HYDROLASE"/>
    <property type="match status" value="1"/>
</dbReference>
<dbReference type="GO" id="GO:0016787">
    <property type="term" value="F:hydrolase activity"/>
    <property type="evidence" value="ECO:0007669"/>
    <property type="project" value="UniProtKB-KW"/>
</dbReference>
<feature type="binding site" evidence="10">
    <location>
        <position position="20"/>
    </location>
    <ligand>
        <name>Mn(2+)</name>
        <dbReference type="ChEBI" id="CHEBI:29035"/>
        <label>1</label>
    </ligand>
</feature>
<evidence type="ECO:0000256" key="7">
    <source>
        <dbReference type="ARBA" id="ARBA00023098"/>
    </source>
</evidence>